<dbReference type="Pfam" id="PF04149">
    <property type="entry name" value="DUF397"/>
    <property type="match status" value="1"/>
</dbReference>
<reference evidence="2 3" key="1">
    <citation type="submission" date="2022-10" db="EMBL/GenBank/DDBJ databases">
        <title>The complete genomes of actinobacterial strains from the NBC collection.</title>
        <authorList>
            <person name="Joergensen T.S."/>
            <person name="Alvarez Arevalo M."/>
            <person name="Sterndorff E.B."/>
            <person name="Faurdal D."/>
            <person name="Vuksanovic O."/>
            <person name="Mourched A.-S."/>
            <person name="Charusanti P."/>
            <person name="Shaw S."/>
            <person name="Blin K."/>
            <person name="Weber T."/>
        </authorList>
    </citation>
    <scope>NUCLEOTIDE SEQUENCE [LARGE SCALE GENOMIC DNA]</scope>
    <source>
        <strain evidence="2 3">NBC_01247</strain>
    </source>
</reference>
<dbReference type="EMBL" id="CP108482">
    <property type="protein sequence ID" value="WUS58049.1"/>
    <property type="molecule type" value="Genomic_DNA"/>
</dbReference>
<dbReference type="RefSeq" id="WP_329495998.1">
    <property type="nucleotide sequence ID" value="NZ_CP108460.1"/>
</dbReference>
<feature type="domain" description="DUF397" evidence="1">
    <location>
        <begin position="17"/>
        <end position="73"/>
    </location>
</feature>
<accession>A0ABZ1WBE9</accession>
<evidence type="ECO:0000259" key="1">
    <source>
        <dbReference type="Pfam" id="PF04149"/>
    </source>
</evidence>
<organism evidence="2 3">
    <name type="scientific">Kitasatospora herbaricolor</name>
    <dbReference type="NCBI Taxonomy" id="68217"/>
    <lineage>
        <taxon>Bacteria</taxon>
        <taxon>Bacillati</taxon>
        <taxon>Actinomycetota</taxon>
        <taxon>Actinomycetes</taxon>
        <taxon>Kitasatosporales</taxon>
        <taxon>Streptomycetaceae</taxon>
        <taxon>Kitasatospora</taxon>
    </lineage>
</organism>
<protein>
    <submittedName>
        <fullName evidence="2">DUF397 domain-containing protein</fullName>
    </submittedName>
</protein>
<name>A0ABZ1WBE9_9ACTN</name>
<proteinExistence type="predicted"/>
<dbReference type="InterPro" id="IPR007278">
    <property type="entry name" value="DUF397"/>
</dbReference>
<dbReference type="Proteomes" id="UP001432014">
    <property type="component" value="Chromosome"/>
</dbReference>
<sequence length="81" mass="8379">MSSAPTPGTEAIDRAAAQWFKSSHSDAQGQGDCVRIATTFVATHDLVMVGDTKNPGVSIAVSPDAWTAFVRAVTDGEFGAP</sequence>
<keyword evidence="3" id="KW-1185">Reference proteome</keyword>
<gene>
    <name evidence="2" type="ORF">OG469_22590</name>
</gene>
<evidence type="ECO:0000313" key="2">
    <source>
        <dbReference type="EMBL" id="WUS58049.1"/>
    </source>
</evidence>
<evidence type="ECO:0000313" key="3">
    <source>
        <dbReference type="Proteomes" id="UP001432014"/>
    </source>
</evidence>